<keyword evidence="2 5" id="KW-0812">Transmembrane</keyword>
<comment type="caution">
    <text evidence="7">The sequence shown here is derived from an EMBL/GenBank/DDBJ whole genome shotgun (WGS) entry which is preliminary data.</text>
</comment>
<sequence>MGFFTDAYNLFSISLITKLLGRIYYFDALFEKPGTLPSHIVVAVNGVAFCGTLAGQLFFGWLGDKLGRKRVYGLTLMLMVLAWFSYATVIAVHLIT</sequence>
<reference evidence="7 8" key="1">
    <citation type="journal article" date="2019" name="Genome Biol. Evol.">
        <title>Insights into the evolution of the New World diploid cottons (Gossypium, subgenus Houzingenia) based on genome sequencing.</title>
        <authorList>
            <person name="Grover C.E."/>
            <person name="Arick M.A. 2nd"/>
            <person name="Thrash A."/>
            <person name="Conover J.L."/>
            <person name="Sanders W.S."/>
            <person name="Peterson D.G."/>
            <person name="Frelichowski J.E."/>
            <person name="Scheffler J.A."/>
            <person name="Scheffler B.E."/>
            <person name="Wendel J.F."/>
        </authorList>
    </citation>
    <scope>NUCLEOTIDE SEQUENCE [LARGE SCALE GENOMIC DNA]</scope>
    <source>
        <strain evidence="7">8</strain>
        <tissue evidence="7">Leaf</tissue>
    </source>
</reference>
<gene>
    <name evidence="7" type="ORF">Gotri_014764</name>
</gene>
<dbReference type="SUPFAM" id="SSF103473">
    <property type="entry name" value="MFS general substrate transporter"/>
    <property type="match status" value="1"/>
</dbReference>
<evidence type="ECO:0000259" key="6">
    <source>
        <dbReference type="PROSITE" id="PS50850"/>
    </source>
</evidence>
<dbReference type="InterPro" id="IPR020846">
    <property type="entry name" value="MFS_dom"/>
</dbReference>
<keyword evidence="3 5" id="KW-1133">Transmembrane helix</keyword>
<evidence type="ECO:0000256" key="4">
    <source>
        <dbReference type="ARBA" id="ARBA00023136"/>
    </source>
</evidence>
<protein>
    <recommendedName>
        <fullName evidence="6">Major facilitator superfamily (MFS) profile domain-containing protein</fullName>
    </recommendedName>
</protein>
<dbReference type="Pfam" id="PF00083">
    <property type="entry name" value="Sugar_tr"/>
    <property type="match status" value="1"/>
</dbReference>
<evidence type="ECO:0000256" key="3">
    <source>
        <dbReference type="ARBA" id="ARBA00022989"/>
    </source>
</evidence>
<dbReference type="GO" id="GO:0016020">
    <property type="term" value="C:membrane"/>
    <property type="evidence" value="ECO:0007669"/>
    <property type="project" value="UniProtKB-SubCell"/>
</dbReference>
<dbReference type="AlphaFoldDB" id="A0A7J9DY07"/>
<evidence type="ECO:0000256" key="1">
    <source>
        <dbReference type="ARBA" id="ARBA00004141"/>
    </source>
</evidence>
<proteinExistence type="predicted"/>
<evidence type="ECO:0000313" key="7">
    <source>
        <dbReference type="EMBL" id="MBA0765596.1"/>
    </source>
</evidence>
<feature type="transmembrane region" description="Helical" evidence="5">
    <location>
        <begin position="71"/>
        <end position="95"/>
    </location>
</feature>
<accession>A0A7J9DY07</accession>
<feature type="transmembrane region" description="Helical" evidence="5">
    <location>
        <begin position="38"/>
        <end position="59"/>
    </location>
</feature>
<dbReference type="PANTHER" id="PTHR24064">
    <property type="entry name" value="SOLUTE CARRIER FAMILY 22 MEMBER"/>
    <property type="match status" value="1"/>
</dbReference>
<organism evidence="7 8">
    <name type="scientific">Gossypium trilobum</name>
    <dbReference type="NCBI Taxonomy" id="34281"/>
    <lineage>
        <taxon>Eukaryota</taxon>
        <taxon>Viridiplantae</taxon>
        <taxon>Streptophyta</taxon>
        <taxon>Embryophyta</taxon>
        <taxon>Tracheophyta</taxon>
        <taxon>Spermatophyta</taxon>
        <taxon>Magnoliopsida</taxon>
        <taxon>eudicotyledons</taxon>
        <taxon>Gunneridae</taxon>
        <taxon>Pentapetalae</taxon>
        <taxon>rosids</taxon>
        <taxon>malvids</taxon>
        <taxon>Malvales</taxon>
        <taxon>Malvaceae</taxon>
        <taxon>Malvoideae</taxon>
        <taxon>Gossypium</taxon>
    </lineage>
</organism>
<feature type="domain" description="Major facilitator superfamily (MFS) profile" evidence="6">
    <location>
        <begin position="1"/>
        <end position="96"/>
    </location>
</feature>
<dbReference type="GO" id="GO:0022857">
    <property type="term" value="F:transmembrane transporter activity"/>
    <property type="evidence" value="ECO:0007669"/>
    <property type="project" value="InterPro"/>
</dbReference>
<keyword evidence="4 5" id="KW-0472">Membrane</keyword>
<dbReference type="InterPro" id="IPR036259">
    <property type="entry name" value="MFS_trans_sf"/>
</dbReference>
<keyword evidence="8" id="KW-1185">Reference proteome</keyword>
<feature type="transmembrane region" description="Helical" evidence="5">
    <location>
        <begin position="7"/>
        <end position="26"/>
    </location>
</feature>
<dbReference type="EMBL" id="JABEZW010000005">
    <property type="protein sequence ID" value="MBA0765596.1"/>
    <property type="molecule type" value="Genomic_DNA"/>
</dbReference>
<dbReference type="PROSITE" id="PS50850">
    <property type="entry name" value="MFS"/>
    <property type="match status" value="1"/>
</dbReference>
<evidence type="ECO:0000313" key="8">
    <source>
        <dbReference type="Proteomes" id="UP000593568"/>
    </source>
</evidence>
<comment type="subcellular location">
    <subcellularLocation>
        <location evidence="1">Membrane</location>
        <topology evidence="1">Multi-pass membrane protein</topology>
    </subcellularLocation>
</comment>
<dbReference type="Gene3D" id="1.20.1250.20">
    <property type="entry name" value="MFS general substrate transporter like domains"/>
    <property type="match status" value="1"/>
</dbReference>
<evidence type="ECO:0000256" key="5">
    <source>
        <dbReference type="SAM" id="Phobius"/>
    </source>
</evidence>
<name>A0A7J9DY07_9ROSI</name>
<dbReference type="InterPro" id="IPR005828">
    <property type="entry name" value="MFS_sugar_transport-like"/>
</dbReference>
<evidence type="ECO:0000256" key="2">
    <source>
        <dbReference type="ARBA" id="ARBA00022692"/>
    </source>
</evidence>
<dbReference type="Proteomes" id="UP000593568">
    <property type="component" value="Unassembled WGS sequence"/>
</dbReference>